<keyword evidence="7" id="KW-0472">Membrane</keyword>
<keyword evidence="11" id="KW-1185">Reference proteome</keyword>
<evidence type="ECO:0000256" key="3">
    <source>
        <dbReference type="ARBA" id="ARBA00022737"/>
    </source>
</evidence>
<evidence type="ECO:0000256" key="4">
    <source>
        <dbReference type="ARBA" id="ARBA00023157"/>
    </source>
</evidence>
<dbReference type="Proteomes" id="UP000677054">
    <property type="component" value="Unassembled WGS sequence"/>
</dbReference>
<evidence type="ECO:0000259" key="9">
    <source>
        <dbReference type="PROSITE" id="PS51041"/>
    </source>
</evidence>
<feature type="domain" description="EMI" evidence="9">
    <location>
        <begin position="1"/>
        <end position="58"/>
    </location>
</feature>
<dbReference type="InterPro" id="IPR011489">
    <property type="entry name" value="EMI_domain"/>
</dbReference>
<evidence type="ECO:0000256" key="6">
    <source>
        <dbReference type="SAM" id="MobiDB-lite"/>
    </source>
</evidence>
<dbReference type="Gene3D" id="2.170.300.10">
    <property type="entry name" value="Tie2 ligand-binding domain superfamily"/>
    <property type="match status" value="2"/>
</dbReference>
<dbReference type="PROSITE" id="PS50026">
    <property type="entry name" value="EGF_3"/>
    <property type="match status" value="2"/>
</dbReference>
<keyword evidence="4 5" id="KW-1015">Disulfide bond</keyword>
<sequence>MEKYQYKYHTWCGWHRRTRCTKSKTGFRTAEKPQKMHETVVVPVCCRGYEEVGGRCSPRCGGGCVSGVCEEPGACRCHPGYGGLTCESASKRESVLKIRDLSRESLRSRDVGSRMHDRLRLRERGDLRPRDRDLLVLRRVDGDAVRGAVPRGALGTRVRKSLRLSEWRDLRSEGWLLLLRTGVERETVRDAVRSRSIRRGLPRRLHLRERRDLLARRRHLRVQRRMDRRDLRRASLPSAPARTRLLRLRMRIRQHGDVSSLDRRVRVSARVIWVRCAKRSAQEERSVGIVLTRANAKTTPSAGTKMDGWEGEDCNAACPDGSFGLGCREACTCRNEAACDHVTDSQELRNAWIEAICLTLRRSCDDRYTGRVTGQKSQALSSQRFTGASLPGANCEHPCELGRLGDACSEQCECGRNLSCRSETGECACEAGWTGPDCGRICPAGFYGRDCEERCPGCLHGTCHHVTGECTCQPGWMGIACEDPCPEGGFGRDCSEKCSCLNGGRCDAGDGGCKCLPGWVGTRCESGKDCETQPPPLSSSSSPSSIPLITATASALLLSLLGLALLLCVGRRLHRIPSRTQPPRLPIAPFPDACPESEQIEIVSKTEQAGTTLPPSTEVISNDPTDPDWNVRVYANVAATSPPSDGAPPPPFPVSDDASDPSRSNAAPDGGKHPHRRRALPTLSPEKSAPILLLLLVRTPTRIRVQRVSRPP</sequence>
<dbReference type="PANTHER" id="PTHR24035">
    <property type="entry name" value="MULTIPLE EPIDERMAL GROWTH FACTOR-LIKE DOMAINS PROTEIN"/>
    <property type="match status" value="1"/>
</dbReference>
<feature type="disulfide bond" evidence="5">
    <location>
        <begin position="515"/>
        <end position="524"/>
    </location>
</feature>
<proteinExistence type="predicted"/>
<dbReference type="PROSITE" id="PS51041">
    <property type="entry name" value="EMI"/>
    <property type="match status" value="1"/>
</dbReference>
<evidence type="ECO:0000313" key="11">
    <source>
        <dbReference type="Proteomes" id="UP000677054"/>
    </source>
</evidence>
<gene>
    <name evidence="10" type="ORF">DSTB1V02_LOCUS13241</name>
</gene>
<feature type="compositionally biased region" description="Polar residues" evidence="6">
    <location>
        <begin position="606"/>
        <end position="624"/>
    </location>
</feature>
<dbReference type="EMBL" id="CAJPEV010005943">
    <property type="protein sequence ID" value="CAG0903681.1"/>
    <property type="molecule type" value="Genomic_DNA"/>
</dbReference>
<feature type="domain" description="EGF-like" evidence="8">
    <location>
        <begin position="490"/>
        <end position="525"/>
    </location>
</feature>
<evidence type="ECO:0000256" key="5">
    <source>
        <dbReference type="PROSITE-ProRule" id="PRU00076"/>
    </source>
</evidence>
<feature type="region of interest" description="Disordered" evidence="6">
    <location>
        <begin position="639"/>
        <end position="685"/>
    </location>
</feature>
<dbReference type="Gene3D" id="2.10.25.10">
    <property type="entry name" value="Laminin"/>
    <property type="match status" value="1"/>
</dbReference>
<protein>
    <recommendedName>
        <fullName evidence="12">Multiple epidermal growth factor-like domains protein 10</fullName>
    </recommendedName>
</protein>
<evidence type="ECO:0000256" key="7">
    <source>
        <dbReference type="SAM" id="Phobius"/>
    </source>
</evidence>
<feature type="region of interest" description="Disordered" evidence="6">
    <location>
        <begin position="606"/>
        <end position="627"/>
    </location>
</feature>
<keyword evidence="7" id="KW-1133">Transmembrane helix</keyword>
<feature type="disulfide bond" evidence="5">
    <location>
        <begin position="472"/>
        <end position="481"/>
    </location>
</feature>
<evidence type="ECO:0000256" key="2">
    <source>
        <dbReference type="ARBA" id="ARBA00022729"/>
    </source>
</evidence>
<dbReference type="PRINTS" id="PR00011">
    <property type="entry name" value="EGFLAMININ"/>
</dbReference>
<name>A0A7R9AFV8_9CRUS</name>
<dbReference type="CDD" id="cd00054">
    <property type="entry name" value="EGF_CA"/>
    <property type="match status" value="1"/>
</dbReference>
<dbReference type="InterPro" id="IPR052108">
    <property type="entry name" value="MEGF/SIB"/>
</dbReference>
<dbReference type="SMART" id="SM00181">
    <property type="entry name" value="EGF"/>
    <property type="match status" value="4"/>
</dbReference>
<keyword evidence="1 5" id="KW-0245">EGF-like domain</keyword>
<reference evidence="10" key="1">
    <citation type="submission" date="2020-11" db="EMBL/GenBank/DDBJ databases">
        <authorList>
            <person name="Tran Van P."/>
        </authorList>
    </citation>
    <scope>NUCLEOTIDE SEQUENCE</scope>
</reference>
<dbReference type="FunFam" id="2.170.300.10:FF:000002">
    <property type="entry name" value="Multiple epidermal growth factor-like domains 10"/>
    <property type="match status" value="1"/>
</dbReference>
<keyword evidence="2" id="KW-0732">Signal</keyword>
<dbReference type="OrthoDB" id="18487at2759"/>
<dbReference type="PANTHER" id="PTHR24035:SF109">
    <property type="entry name" value="PROTEIN DRAPER"/>
    <property type="match status" value="1"/>
</dbReference>
<dbReference type="EMBL" id="LR905460">
    <property type="protein sequence ID" value="CAD7253492.1"/>
    <property type="molecule type" value="Genomic_DNA"/>
</dbReference>
<keyword evidence="3" id="KW-0677">Repeat</keyword>
<feature type="domain" description="EGF-like" evidence="8">
    <location>
        <begin position="447"/>
        <end position="482"/>
    </location>
</feature>
<organism evidence="10">
    <name type="scientific">Darwinula stevensoni</name>
    <dbReference type="NCBI Taxonomy" id="69355"/>
    <lineage>
        <taxon>Eukaryota</taxon>
        <taxon>Metazoa</taxon>
        <taxon>Ecdysozoa</taxon>
        <taxon>Arthropoda</taxon>
        <taxon>Crustacea</taxon>
        <taxon>Oligostraca</taxon>
        <taxon>Ostracoda</taxon>
        <taxon>Podocopa</taxon>
        <taxon>Podocopida</taxon>
        <taxon>Darwinulocopina</taxon>
        <taxon>Darwinuloidea</taxon>
        <taxon>Darwinulidae</taxon>
        <taxon>Darwinula</taxon>
    </lineage>
</organism>
<dbReference type="PROSITE" id="PS00022">
    <property type="entry name" value="EGF_1"/>
    <property type="match status" value="4"/>
</dbReference>
<comment type="caution">
    <text evidence="5">Lacks conserved residue(s) required for the propagation of feature annotation.</text>
</comment>
<accession>A0A7R9AFV8</accession>
<dbReference type="AlphaFoldDB" id="A0A7R9AFV8"/>
<dbReference type="InterPro" id="IPR009030">
    <property type="entry name" value="Growth_fac_rcpt_cys_sf"/>
</dbReference>
<keyword evidence="7" id="KW-0812">Transmembrane</keyword>
<dbReference type="SUPFAM" id="SSF57184">
    <property type="entry name" value="Growth factor receptor domain"/>
    <property type="match status" value="1"/>
</dbReference>
<evidence type="ECO:0000313" key="10">
    <source>
        <dbReference type="EMBL" id="CAD7253492.1"/>
    </source>
</evidence>
<evidence type="ECO:0000256" key="1">
    <source>
        <dbReference type="ARBA" id="ARBA00022536"/>
    </source>
</evidence>
<feature type="transmembrane region" description="Helical" evidence="7">
    <location>
        <begin position="546"/>
        <end position="569"/>
    </location>
</feature>
<dbReference type="PROSITE" id="PS01186">
    <property type="entry name" value="EGF_2"/>
    <property type="match status" value="2"/>
</dbReference>
<dbReference type="InterPro" id="IPR000742">
    <property type="entry name" value="EGF"/>
</dbReference>
<evidence type="ECO:0000259" key="8">
    <source>
        <dbReference type="PROSITE" id="PS50026"/>
    </source>
</evidence>
<evidence type="ECO:0008006" key="12">
    <source>
        <dbReference type="Google" id="ProtNLM"/>
    </source>
</evidence>